<dbReference type="PANTHER" id="PTHR23024:SF577">
    <property type="entry name" value="CARBOXYLESTERASE 2-RELATED"/>
    <property type="match status" value="1"/>
</dbReference>
<evidence type="ECO:0000313" key="4">
    <source>
        <dbReference type="EMBL" id="KAK9684309.1"/>
    </source>
</evidence>
<dbReference type="InterPro" id="IPR013094">
    <property type="entry name" value="AB_hydrolase_3"/>
</dbReference>
<keyword evidence="2" id="KW-0378">Hydrolase</keyword>
<evidence type="ECO:0000313" key="5">
    <source>
        <dbReference type="Proteomes" id="UP001443914"/>
    </source>
</evidence>
<sequence>MESTTTKPQISYDMSPYLLQYTDGTIDRLAGSERVPPGFDPRTSVTSKDITITPGIPARIYTPTTTSTTNHKLPLVLYFHGGAFVIASPAFPLYHDFCNSLVSSADVIVVSVDYKLAPEHPLPAAYDDAWAAAQWAAAHAEGDGPEEWLNDGVDFKRIFLAGDSAGSTLAHHISCRVNGSCFDERVCIEGMILIHPYFWGTDPIGSETHDPRKQMVDRWWSYVCPSDKGCDDPLINPFTDGAPGVEKIVCSRMIVLVAEKDILSERGKYYYEKVRKSGWKGKTEYFVTEGKDHVFHIFEPDCEKALEMKRKIASFINQETD</sequence>
<evidence type="ECO:0000256" key="2">
    <source>
        <dbReference type="ARBA" id="ARBA00022801"/>
    </source>
</evidence>
<gene>
    <name evidence="4" type="ORF">RND81_10G201100</name>
</gene>
<reference evidence="4" key="1">
    <citation type="submission" date="2024-03" db="EMBL/GenBank/DDBJ databases">
        <title>WGS assembly of Saponaria officinalis var. Norfolk2.</title>
        <authorList>
            <person name="Jenkins J."/>
            <person name="Shu S."/>
            <person name="Grimwood J."/>
            <person name="Barry K."/>
            <person name="Goodstein D."/>
            <person name="Schmutz J."/>
            <person name="Leebens-Mack J."/>
            <person name="Osbourn A."/>
        </authorList>
    </citation>
    <scope>NUCLEOTIDE SEQUENCE [LARGE SCALE GENOMIC DNA]</scope>
    <source>
        <strain evidence="4">JIC</strain>
    </source>
</reference>
<dbReference type="EMBL" id="JBDFQZ010000010">
    <property type="protein sequence ID" value="KAK9684309.1"/>
    <property type="molecule type" value="Genomic_DNA"/>
</dbReference>
<dbReference type="Proteomes" id="UP001443914">
    <property type="component" value="Unassembled WGS sequence"/>
</dbReference>
<keyword evidence="5" id="KW-1185">Reference proteome</keyword>
<dbReference type="Gene3D" id="3.40.50.1820">
    <property type="entry name" value="alpha/beta hydrolase"/>
    <property type="match status" value="1"/>
</dbReference>
<dbReference type="Pfam" id="PF07859">
    <property type="entry name" value="Abhydrolase_3"/>
    <property type="match status" value="1"/>
</dbReference>
<evidence type="ECO:0000259" key="3">
    <source>
        <dbReference type="Pfam" id="PF07859"/>
    </source>
</evidence>
<dbReference type="PANTHER" id="PTHR23024">
    <property type="entry name" value="ARYLACETAMIDE DEACETYLASE"/>
    <property type="match status" value="1"/>
</dbReference>
<name>A0AAW1I504_SAPOF</name>
<comment type="caution">
    <text evidence="4">The sequence shown here is derived from an EMBL/GenBank/DDBJ whole genome shotgun (WGS) entry which is preliminary data.</text>
</comment>
<accession>A0AAW1I504</accession>
<dbReference type="InterPro" id="IPR002168">
    <property type="entry name" value="Lipase_GDXG_HIS_AS"/>
</dbReference>
<feature type="domain" description="Alpha/beta hydrolase fold-3" evidence="3">
    <location>
        <begin position="76"/>
        <end position="296"/>
    </location>
</feature>
<dbReference type="PROSITE" id="PS01173">
    <property type="entry name" value="LIPASE_GDXG_HIS"/>
    <property type="match status" value="1"/>
</dbReference>
<protein>
    <recommendedName>
        <fullName evidence="3">Alpha/beta hydrolase fold-3 domain-containing protein</fullName>
    </recommendedName>
</protein>
<dbReference type="SUPFAM" id="SSF53474">
    <property type="entry name" value="alpha/beta-Hydrolases"/>
    <property type="match status" value="1"/>
</dbReference>
<dbReference type="InterPro" id="IPR029058">
    <property type="entry name" value="AB_hydrolase_fold"/>
</dbReference>
<organism evidence="4 5">
    <name type="scientific">Saponaria officinalis</name>
    <name type="common">Common soapwort</name>
    <name type="synonym">Lychnis saponaria</name>
    <dbReference type="NCBI Taxonomy" id="3572"/>
    <lineage>
        <taxon>Eukaryota</taxon>
        <taxon>Viridiplantae</taxon>
        <taxon>Streptophyta</taxon>
        <taxon>Embryophyta</taxon>
        <taxon>Tracheophyta</taxon>
        <taxon>Spermatophyta</taxon>
        <taxon>Magnoliopsida</taxon>
        <taxon>eudicotyledons</taxon>
        <taxon>Gunneridae</taxon>
        <taxon>Pentapetalae</taxon>
        <taxon>Caryophyllales</taxon>
        <taxon>Caryophyllaceae</taxon>
        <taxon>Caryophylleae</taxon>
        <taxon>Saponaria</taxon>
    </lineage>
</organism>
<comment type="similarity">
    <text evidence="1">Belongs to the 'GDXG' lipolytic enzyme family.</text>
</comment>
<dbReference type="GO" id="GO:0016787">
    <property type="term" value="F:hydrolase activity"/>
    <property type="evidence" value="ECO:0007669"/>
    <property type="project" value="UniProtKB-KW"/>
</dbReference>
<dbReference type="InterPro" id="IPR050466">
    <property type="entry name" value="Carboxylest/Gibb_receptor"/>
</dbReference>
<proteinExistence type="inferred from homology"/>
<dbReference type="AlphaFoldDB" id="A0AAW1I504"/>
<evidence type="ECO:0000256" key="1">
    <source>
        <dbReference type="ARBA" id="ARBA00010515"/>
    </source>
</evidence>